<feature type="domain" description="HTH arsR-type" evidence="2">
    <location>
        <begin position="1"/>
        <end position="88"/>
    </location>
</feature>
<dbReference type="EMBL" id="JAGSMN010000585">
    <property type="protein sequence ID" value="MBR7676090.1"/>
    <property type="molecule type" value="Genomic_DNA"/>
</dbReference>
<dbReference type="PANTHER" id="PTHR38600">
    <property type="entry name" value="TRANSCRIPTIONAL REGULATORY PROTEIN"/>
    <property type="match status" value="1"/>
</dbReference>
<dbReference type="Gene3D" id="3.30.530.20">
    <property type="match status" value="1"/>
</dbReference>
<proteinExistence type="inferred from homology"/>
<gene>
    <name evidence="3" type="ORF">KDA82_24395</name>
</gene>
<dbReference type="Pfam" id="PF12840">
    <property type="entry name" value="HTH_20"/>
    <property type="match status" value="1"/>
</dbReference>
<dbReference type="PROSITE" id="PS50987">
    <property type="entry name" value="HTH_ARSR_2"/>
    <property type="match status" value="1"/>
</dbReference>
<dbReference type="Proteomes" id="UP000675554">
    <property type="component" value="Unassembled WGS sequence"/>
</dbReference>
<organism evidence="3 4">
    <name type="scientific">Streptomyces daliensis</name>
    <dbReference type="NCBI Taxonomy" id="299421"/>
    <lineage>
        <taxon>Bacteria</taxon>
        <taxon>Bacillati</taxon>
        <taxon>Actinomycetota</taxon>
        <taxon>Actinomycetes</taxon>
        <taxon>Kitasatosporales</taxon>
        <taxon>Streptomycetaceae</taxon>
        <taxon>Streptomyces</taxon>
    </lineage>
</organism>
<accession>A0A8T4IXC9</accession>
<dbReference type="InterPro" id="IPR023393">
    <property type="entry name" value="START-like_dom_sf"/>
</dbReference>
<comment type="caution">
    <text evidence="3">The sequence shown here is derived from an EMBL/GenBank/DDBJ whole genome shotgun (WGS) entry which is preliminary data.</text>
</comment>
<feature type="non-terminal residue" evidence="3">
    <location>
        <position position="217"/>
    </location>
</feature>
<dbReference type="InterPro" id="IPR013538">
    <property type="entry name" value="ASHA1/2-like_C"/>
</dbReference>
<protein>
    <submittedName>
        <fullName evidence="3">Metalloregulator ArsR/SmtB family transcription factor</fullName>
    </submittedName>
</protein>
<dbReference type="GO" id="GO:0003700">
    <property type="term" value="F:DNA-binding transcription factor activity"/>
    <property type="evidence" value="ECO:0007669"/>
    <property type="project" value="InterPro"/>
</dbReference>
<comment type="similarity">
    <text evidence="1">Belongs to the AHA1 family.</text>
</comment>
<dbReference type="SMART" id="SM00418">
    <property type="entry name" value="HTH_ARSR"/>
    <property type="match status" value="1"/>
</dbReference>
<dbReference type="PANTHER" id="PTHR38600:SF1">
    <property type="entry name" value="TRANSCRIPTIONAL REGULATORY PROTEIN"/>
    <property type="match status" value="1"/>
</dbReference>
<dbReference type="SUPFAM" id="SSF55961">
    <property type="entry name" value="Bet v1-like"/>
    <property type="match status" value="1"/>
</dbReference>
<dbReference type="SUPFAM" id="SSF46785">
    <property type="entry name" value="Winged helix' DNA-binding domain"/>
    <property type="match status" value="1"/>
</dbReference>
<dbReference type="InterPro" id="IPR036390">
    <property type="entry name" value="WH_DNA-bd_sf"/>
</dbReference>
<reference evidence="3" key="1">
    <citation type="submission" date="2021-04" db="EMBL/GenBank/DDBJ databases">
        <title>Sequencing of actinobacteria type strains.</title>
        <authorList>
            <person name="Nguyen G.-S."/>
            <person name="Wentzel A."/>
        </authorList>
    </citation>
    <scope>NUCLEOTIDE SEQUENCE</scope>
    <source>
        <strain evidence="3">DSM 42095</strain>
    </source>
</reference>
<sequence length="217" mass="25450">MDEVFKALADAHRRQLLDRLHERDGQSLRELGEGLEMTRQAVSKHLAVLETACLVTVVRHGREKLHYLNPVPINDIADRWIGRYSRERLRTLADLKHVLEKEPMSKPEFVYVTVIRTTPERLWQALTDPAFIRQYYEGTGPESDWKVGSPVKWKMSPDGESHDWGQVVLESEPYRKLAYTWHNYQPEMAEMFGWSEQKLAELRKEKISKVSFEIFSL</sequence>
<dbReference type="AlphaFoldDB" id="A0A8T4IXC9"/>
<dbReference type="Pfam" id="PF08327">
    <property type="entry name" value="AHSA1"/>
    <property type="match status" value="1"/>
</dbReference>
<evidence type="ECO:0000256" key="1">
    <source>
        <dbReference type="ARBA" id="ARBA00006817"/>
    </source>
</evidence>
<evidence type="ECO:0000313" key="3">
    <source>
        <dbReference type="EMBL" id="MBR7676090.1"/>
    </source>
</evidence>
<dbReference type="CDD" id="cd00090">
    <property type="entry name" value="HTH_ARSR"/>
    <property type="match status" value="1"/>
</dbReference>
<evidence type="ECO:0000259" key="2">
    <source>
        <dbReference type="PROSITE" id="PS50987"/>
    </source>
</evidence>
<dbReference type="InterPro" id="IPR036388">
    <property type="entry name" value="WH-like_DNA-bd_sf"/>
</dbReference>
<keyword evidence="4" id="KW-1185">Reference proteome</keyword>
<dbReference type="Gene3D" id="1.10.10.10">
    <property type="entry name" value="Winged helix-like DNA-binding domain superfamily/Winged helix DNA-binding domain"/>
    <property type="match status" value="1"/>
</dbReference>
<evidence type="ECO:0000313" key="4">
    <source>
        <dbReference type="Proteomes" id="UP000675554"/>
    </source>
</evidence>
<dbReference type="NCBIfam" id="NF033788">
    <property type="entry name" value="HTH_metalloreg"/>
    <property type="match status" value="1"/>
</dbReference>
<dbReference type="InterPro" id="IPR011991">
    <property type="entry name" value="ArsR-like_HTH"/>
</dbReference>
<name>A0A8T4IXC9_9ACTN</name>
<dbReference type="InterPro" id="IPR001845">
    <property type="entry name" value="HTH_ArsR_DNA-bd_dom"/>
</dbReference>